<dbReference type="GeneID" id="20666455"/>
<dbReference type="RefSeq" id="XP_009543108.1">
    <property type="nucleotide sequence ID" value="XM_009544813.1"/>
</dbReference>
<proteinExistence type="predicted"/>
<evidence type="ECO:0000313" key="2">
    <source>
        <dbReference type="Proteomes" id="UP000030671"/>
    </source>
</evidence>
<dbReference type="AlphaFoldDB" id="W4KLX3"/>
<organism evidence="1 2">
    <name type="scientific">Heterobasidion irregulare (strain TC 32-1)</name>
    <dbReference type="NCBI Taxonomy" id="747525"/>
    <lineage>
        <taxon>Eukaryota</taxon>
        <taxon>Fungi</taxon>
        <taxon>Dikarya</taxon>
        <taxon>Basidiomycota</taxon>
        <taxon>Agaricomycotina</taxon>
        <taxon>Agaricomycetes</taxon>
        <taxon>Russulales</taxon>
        <taxon>Bondarzewiaceae</taxon>
        <taxon>Heterobasidion</taxon>
        <taxon>Heterobasidion annosum species complex</taxon>
    </lineage>
</organism>
<accession>W4KLX3</accession>
<dbReference type="EMBL" id="KI925455">
    <property type="protein sequence ID" value="ETW86365.1"/>
    <property type="molecule type" value="Genomic_DNA"/>
</dbReference>
<name>W4KLX3_HETIT</name>
<dbReference type="HOGENOM" id="CLU_109891_0_0_1"/>
<protein>
    <submittedName>
        <fullName evidence="1">Uncharacterized protein</fullName>
    </submittedName>
</protein>
<sequence>MTTSHPLPADYPESIIVTKGIQGLDSGLWIDMIHRRSADVPRAIIKRIEHYKCTDGFEQEYLAAHIDHPLCMNDDRQVVLFVERTARFDFSTILGLSCLPFTSPVPASDTISISSPSVKDPIAFIDKEHQNHILISTIDFSQVDARPTDKDLSDVLEIAAAQRPSFDIKHQGYWLARLVCDTLYDSFGGQQTSENAHKHGYLGALKLPQGDGWNELKSAFIYQRNSEKSMSTDREVVPGTDKEASSFRTVSVVMP</sequence>
<gene>
    <name evidence="1" type="ORF">HETIRDRAFT_114793</name>
</gene>
<dbReference type="InParanoid" id="W4KLX3"/>
<keyword evidence="2" id="KW-1185">Reference proteome</keyword>
<dbReference type="Proteomes" id="UP000030671">
    <property type="component" value="Unassembled WGS sequence"/>
</dbReference>
<evidence type="ECO:0000313" key="1">
    <source>
        <dbReference type="EMBL" id="ETW86365.1"/>
    </source>
</evidence>
<dbReference type="KEGG" id="hir:HETIRDRAFT_114793"/>
<reference evidence="1 2" key="1">
    <citation type="journal article" date="2012" name="New Phytol.">
        <title>Insight into trade-off between wood decay and parasitism from the genome of a fungal forest pathogen.</title>
        <authorList>
            <person name="Olson A."/>
            <person name="Aerts A."/>
            <person name="Asiegbu F."/>
            <person name="Belbahri L."/>
            <person name="Bouzid O."/>
            <person name="Broberg A."/>
            <person name="Canback B."/>
            <person name="Coutinho P.M."/>
            <person name="Cullen D."/>
            <person name="Dalman K."/>
            <person name="Deflorio G."/>
            <person name="van Diepen L.T."/>
            <person name="Dunand C."/>
            <person name="Duplessis S."/>
            <person name="Durling M."/>
            <person name="Gonthier P."/>
            <person name="Grimwood J."/>
            <person name="Fossdal C.G."/>
            <person name="Hansson D."/>
            <person name="Henrissat B."/>
            <person name="Hietala A."/>
            <person name="Himmelstrand K."/>
            <person name="Hoffmeister D."/>
            <person name="Hogberg N."/>
            <person name="James T.Y."/>
            <person name="Karlsson M."/>
            <person name="Kohler A."/>
            <person name="Kues U."/>
            <person name="Lee Y.H."/>
            <person name="Lin Y.C."/>
            <person name="Lind M."/>
            <person name="Lindquist E."/>
            <person name="Lombard V."/>
            <person name="Lucas S."/>
            <person name="Lunden K."/>
            <person name="Morin E."/>
            <person name="Murat C."/>
            <person name="Park J."/>
            <person name="Raffaello T."/>
            <person name="Rouze P."/>
            <person name="Salamov A."/>
            <person name="Schmutz J."/>
            <person name="Solheim H."/>
            <person name="Stahlberg J."/>
            <person name="Velez H."/>
            <person name="de Vries R.P."/>
            <person name="Wiebenga A."/>
            <person name="Woodward S."/>
            <person name="Yakovlev I."/>
            <person name="Garbelotto M."/>
            <person name="Martin F."/>
            <person name="Grigoriev I.V."/>
            <person name="Stenlid J."/>
        </authorList>
    </citation>
    <scope>NUCLEOTIDE SEQUENCE [LARGE SCALE GENOMIC DNA]</scope>
    <source>
        <strain evidence="1 2">TC 32-1</strain>
    </source>
</reference>